<evidence type="ECO:0000256" key="1">
    <source>
        <dbReference type="ARBA" id="ARBA00022969"/>
    </source>
</evidence>
<keyword evidence="4" id="KW-1185">Reference proteome</keyword>
<comment type="caution">
    <text evidence="3">The sequence shown here is derived from an EMBL/GenBank/DDBJ whole genome shotgun (WGS) entry which is preliminary data.</text>
</comment>
<dbReference type="RefSeq" id="WP_189020802.1">
    <property type="nucleotide sequence ID" value="NZ_BMHE01000088.1"/>
</dbReference>
<feature type="region of interest" description="Disordered" evidence="2">
    <location>
        <begin position="1"/>
        <end position="55"/>
    </location>
</feature>
<reference evidence="4" key="1">
    <citation type="journal article" date="2019" name="Int. J. Syst. Evol. Microbiol.">
        <title>The Global Catalogue of Microorganisms (GCM) 10K type strain sequencing project: providing services to taxonomists for standard genome sequencing and annotation.</title>
        <authorList>
            <consortium name="The Broad Institute Genomics Platform"/>
            <consortium name="The Broad Institute Genome Sequencing Center for Infectious Disease"/>
            <person name="Wu L."/>
            <person name="Ma J."/>
        </authorList>
    </citation>
    <scope>NUCLEOTIDE SEQUENCE [LARGE SCALE GENOMIC DNA]</scope>
    <source>
        <strain evidence="4">CGMCC 1.15043</strain>
    </source>
</reference>
<feature type="compositionally biased region" description="Basic residues" evidence="2">
    <location>
        <begin position="35"/>
        <end position="45"/>
    </location>
</feature>
<organism evidence="3 4">
    <name type="scientific">Paenibacillus marchantiophytorum</name>
    <dbReference type="NCBI Taxonomy" id="1619310"/>
    <lineage>
        <taxon>Bacteria</taxon>
        <taxon>Bacillati</taxon>
        <taxon>Bacillota</taxon>
        <taxon>Bacilli</taxon>
        <taxon>Bacillales</taxon>
        <taxon>Paenibacillaceae</taxon>
        <taxon>Paenibacillus</taxon>
    </lineage>
</organism>
<name>A0ABQ1FIT4_9BACL</name>
<evidence type="ECO:0000256" key="2">
    <source>
        <dbReference type="SAM" id="MobiDB-lite"/>
    </source>
</evidence>
<proteinExistence type="predicted"/>
<dbReference type="Proteomes" id="UP000615455">
    <property type="component" value="Unassembled WGS sequence"/>
</dbReference>
<dbReference type="InterPro" id="IPR012614">
    <property type="entry name" value="SASP_SspP"/>
</dbReference>
<evidence type="ECO:0000313" key="3">
    <source>
        <dbReference type="EMBL" id="GGA16616.1"/>
    </source>
</evidence>
<evidence type="ECO:0000313" key="4">
    <source>
        <dbReference type="Proteomes" id="UP000615455"/>
    </source>
</evidence>
<gene>
    <name evidence="3" type="ORF">GCM10008018_71380</name>
</gene>
<protein>
    <recommendedName>
        <fullName evidence="5">Small acid-soluble spore protein P</fullName>
    </recommendedName>
</protein>
<evidence type="ECO:0008006" key="5">
    <source>
        <dbReference type="Google" id="ProtNLM"/>
    </source>
</evidence>
<keyword evidence="1" id="KW-0749">Sporulation</keyword>
<dbReference type="EMBL" id="BMHE01000088">
    <property type="protein sequence ID" value="GGA16616.1"/>
    <property type="molecule type" value="Genomic_DNA"/>
</dbReference>
<sequence length="55" mass="5926">MSKQKSYSAGDNLVHNGSVKNRDNNGNQEPLSGSKKVKNRNHSRANQHGEGHGGV</sequence>
<dbReference type="Pfam" id="PF08179">
    <property type="entry name" value="SspP"/>
    <property type="match status" value="1"/>
</dbReference>
<accession>A0ABQ1FIT4</accession>